<dbReference type="AlphaFoldDB" id="A0A0F9IAP8"/>
<name>A0A0F9IAP8_9ZZZZ</name>
<reference evidence="1" key="1">
    <citation type="journal article" date="2015" name="Nature">
        <title>Complex archaea that bridge the gap between prokaryotes and eukaryotes.</title>
        <authorList>
            <person name="Spang A."/>
            <person name="Saw J.H."/>
            <person name="Jorgensen S.L."/>
            <person name="Zaremba-Niedzwiedzka K."/>
            <person name="Martijn J."/>
            <person name="Lind A.E."/>
            <person name="van Eijk R."/>
            <person name="Schleper C."/>
            <person name="Guy L."/>
            <person name="Ettema T.J."/>
        </authorList>
    </citation>
    <scope>NUCLEOTIDE SEQUENCE</scope>
</reference>
<proteinExistence type="predicted"/>
<dbReference type="EMBL" id="LAZR01019892">
    <property type="protein sequence ID" value="KKL90870.1"/>
    <property type="molecule type" value="Genomic_DNA"/>
</dbReference>
<protein>
    <submittedName>
        <fullName evidence="1">Uncharacterized protein</fullName>
    </submittedName>
</protein>
<evidence type="ECO:0000313" key="1">
    <source>
        <dbReference type="EMBL" id="KKL90870.1"/>
    </source>
</evidence>
<organism evidence="1">
    <name type="scientific">marine sediment metagenome</name>
    <dbReference type="NCBI Taxonomy" id="412755"/>
    <lineage>
        <taxon>unclassified sequences</taxon>
        <taxon>metagenomes</taxon>
        <taxon>ecological metagenomes</taxon>
    </lineage>
</organism>
<accession>A0A0F9IAP8</accession>
<gene>
    <name evidence="1" type="ORF">LCGC14_1900390</name>
</gene>
<comment type="caution">
    <text evidence="1">The sequence shown here is derived from an EMBL/GenBank/DDBJ whole genome shotgun (WGS) entry which is preliminary data.</text>
</comment>
<sequence>MAIEFIALLGLEINMVDKINEPQDDLRPGDDIKGEISEELQKLYTVWKRLGQSAGALENDIQWGNTSPDAFSKVQELRAKASLIKAILWIAIQDELHLWDSKDPLALRKGFKIVGSKGPEIPPIFKFLGGFE</sequence>